<dbReference type="HOGENOM" id="CLU_044864_0_0_0"/>
<dbReference type="RefSeq" id="WP_006583050.1">
    <property type="nucleotide sequence ID" value="NZ_CM001377.1"/>
</dbReference>
<evidence type="ECO:0000313" key="7">
    <source>
        <dbReference type="EMBL" id="EHM09556.1"/>
    </source>
</evidence>
<keyword evidence="8" id="KW-1185">Reference proteome</keyword>
<protein>
    <submittedName>
        <fullName evidence="7">Citrate lyase beta subunit</fullName>
    </submittedName>
</protein>
<dbReference type="GO" id="GO:0006107">
    <property type="term" value="P:oxaloacetate metabolic process"/>
    <property type="evidence" value="ECO:0007669"/>
    <property type="project" value="TreeGrafter"/>
</dbReference>
<evidence type="ECO:0000256" key="1">
    <source>
        <dbReference type="ARBA" id="ARBA00001946"/>
    </source>
</evidence>
<name>H0UPK9_9BACT</name>
<dbReference type="InterPro" id="IPR011206">
    <property type="entry name" value="Citrate_lyase_beta/mcl1/mcl2"/>
</dbReference>
<dbReference type="PIRSF" id="PIRSF015582">
    <property type="entry name" value="Cit_lyase_B"/>
    <property type="match status" value="1"/>
</dbReference>
<dbReference type="PANTHER" id="PTHR32308:SF10">
    <property type="entry name" value="CITRATE LYASE SUBUNIT BETA"/>
    <property type="match status" value="1"/>
</dbReference>
<evidence type="ECO:0000256" key="4">
    <source>
        <dbReference type="PIRSR" id="PIRSR015582-1"/>
    </source>
</evidence>
<feature type="binding site" evidence="5">
    <location>
        <position position="127"/>
    </location>
    <ligand>
        <name>Mg(2+)</name>
        <dbReference type="ChEBI" id="CHEBI:18420"/>
    </ligand>
</feature>
<proteinExistence type="predicted"/>
<dbReference type="InterPro" id="IPR040442">
    <property type="entry name" value="Pyrv_kinase-like_dom_sf"/>
</dbReference>
<dbReference type="EMBL" id="CM001377">
    <property type="protein sequence ID" value="EHM09556.1"/>
    <property type="molecule type" value="Genomic_DNA"/>
</dbReference>
<keyword evidence="3 5" id="KW-0460">Magnesium</keyword>
<dbReference type="STRING" id="926567.TheveDRAFT_0391"/>
<feature type="binding site" evidence="4">
    <location>
        <position position="127"/>
    </location>
    <ligand>
        <name>substrate</name>
    </ligand>
</feature>
<dbReference type="Pfam" id="PF03328">
    <property type="entry name" value="HpcH_HpaI"/>
    <property type="match status" value="1"/>
</dbReference>
<dbReference type="InterPro" id="IPR005000">
    <property type="entry name" value="Aldolase/citrate-lyase_domain"/>
</dbReference>
<dbReference type="InterPro" id="IPR015813">
    <property type="entry name" value="Pyrv/PenolPyrv_kinase-like_dom"/>
</dbReference>
<evidence type="ECO:0000313" key="8">
    <source>
        <dbReference type="Proteomes" id="UP000005730"/>
    </source>
</evidence>
<evidence type="ECO:0000256" key="3">
    <source>
        <dbReference type="ARBA" id="ARBA00022842"/>
    </source>
</evidence>
<dbReference type="Gene3D" id="3.20.20.60">
    <property type="entry name" value="Phosphoenolpyruvate-binding domains"/>
    <property type="match status" value="1"/>
</dbReference>
<organism evidence="7 8">
    <name type="scientific">Thermanaerovibrio velox DSM 12556</name>
    <dbReference type="NCBI Taxonomy" id="926567"/>
    <lineage>
        <taxon>Bacteria</taxon>
        <taxon>Thermotogati</taxon>
        <taxon>Synergistota</taxon>
        <taxon>Synergistia</taxon>
        <taxon>Synergistales</taxon>
        <taxon>Synergistaceae</taxon>
        <taxon>Thermanaerovibrio</taxon>
    </lineage>
</organism>
<gene>
    <name evidence="7" type="ORF">TheveDRAFT_0391</name>
</gene>
<dbReference type="SUPFAM" id="SSF51621">
    <property type="entry name" value="Phosphoenolpyruvate/pyruvate domain"/>
    <property type="match status" value="1"/>
</dbReference>
<evidence type="ECO:0000256" key="2">
    <source>
        <dbReference type="ARBA" id="ARBA00022723"/>
    </source>
</evidence>
<evidence type="ECO:0000256" key="5">
    <source>
        <dbReference type="PIRSR" id="PIRSR015582-2"/>
    </source>
</evidence>
<dbReference type="GO" id="GO:0000287">
    <property type="term" value="F:magnesium ion binding"/>
    <property type="evidence" value="ECO:0007669"/>
    <property type="project" value="TreeGrafter"/>
</dbReference>
<dbReference type="PANTHER" id="PTHR32308">
    <property type="entry name" value="LYASE BETA SUBUNIT, PUTATIVE (AFU_ORTHOLOGUE AFUA_4G13030)-RELATED"/>
    <property type="match status" value="1"/>
</dbReference>
<evidence type="ECO:0000259" key="6">
    <source>
        <dbReference type="Pfam" id="PF03328"/>
    </source>
</evidence>
<keyword evidence="7" id="KW-0456">Lyase</keyword>
<dbReference type="GO" id="GO:0016829">
    <property type="term" value="F:lyase activity"/>
    <property type="evidence" value="ECO:0007669"/>
    <property type="project" value="UniProtKB-KW"/>
</dbReference>
<dbReference type="OrthoDB" id="9786940at2"/>
<feature type="binding site" evidence="5">
    <location>
        <position position="154"/>
    </location>
    <ligand>
        <name>Mg(2+)</name>
        <dbReference type="ChEBI" id="CHEBI:18420"/>
    </ligand>
</feature>
<keyword evidence="2 5" id="KW-0479">Metal-binding</keyword>
<feature type="domain" description="HpcH/HpaI aldolase/citrate lyase" evidence="6">
    <location>
        <begin position="3"/>
        <end position="222"/>
    </location>
</feature>
<reference evidence="7 8" key="1">
    <citation type="submission" date="2011-10" db="EMBL/GenBank/DDBJ databases">
        <title>The Noncontiguous Finished genome of Thermanaerovibrio velox DSM 12556.</title>
        <authorList>
            <consortium name="US DOE Joint Genome Institute (JGI-PGF)"/>
            <person name="Lucas S."/>
            <person name="Copeland A."/>
            <person name="Lapidus A."/>
            <person name="Glavina del Rio T."/>
            <person name="Dalin E."/>
            <person name="Tice H."/>
            <person name="Bruce D."/>
            <person name="Goodwin L."/>
            <person name="Pitluck S."/>
            <person name="Peters L."/>
            <person name="Mikhailova N."/>
            <person name="Teshima H."/>
            <person name="Kyrpides N."/>
            <person name="Mavromatis K."/>
            <person name="Ivanova N."/>
            <person name="Markowitz V."/>
            <person name="Cheng J.-F."/>
            <person name="Hugenholtz P."/>
            <person name="Woyke T."/>
            <person name="Wu D."/>
            <person name="Spring S."/>
            <person name="Brambilla E.-M."/>
            <person name="Klenk H.-P."/>
            <person name="Eisen J.A."/>
        </authorList>
    </citation>
    <scope>NUCLEOTIDE SEQUENCE [LARGE SCALE GENOMIC DNA]</scope>
    <source>
        <strain evidence="7 8">DSM 12556</strain>
    </source>
</reference>
<dbReference type="Proteomes" id="UP000005730">
    <property type="component" value="Chromosome"/>
</dbReference>
<accession>H0UPK9</accession>
<comment type="cofactor">
    <cofactor evidence="1">
        <name>Mg(2+)</name>
        <dbReference type="ChEBI" id="CHEBI:18420"/>
    </cofactor>
</comment>
<dbReference type="eggNOG" id="COG2301">
    <property type="taxonomic scope" value="Bacteria"/>
</dbReference>
<feature type="binding site" evidence="4">
    <location>
        <position position="64"/>
    </location>
    <ligand>
        <name>substrate</name>
    </ligand>
</feature>
<sequence length="293" mass="31972">MRRTMLYLPGNNPNMLLRGYLFGPDGIILDLEDSVPEGEKPAARVLVREALCKWDFGCCEVTVRINGMDTPHMEKDLEEIVPCGVDGVRLPKIEDPEQVRELDRMLSRIEVESGLEEGRTKVFCLLESARGIMRAYEIAAASPRVAAIIPGGEDLAADLRTSRSKDGTELDWARRYVVMAARAAGVDPLDTVFPNINDPEGLKAETEFIKQLGYEGKSVIHPSQIGVVHSVFTPKPEEVARARRIVEAAMEAKAQGKGAVSVEGRMVDAPVVKRAMRTLMLAGEDVGGGSVAC</sequence>
<dbReference type="AlphaFoldDB" id="H0UPK9"/>